<comment type="caution">
    <text evidence="1">The sequence shown here is derived from an EMBL/GenBank/DDBJ whole genome shotgun (WGS) entry which is preliminary data.</text>
</comment>
<dbReference type="Proteomes" id="UP000198287">
    <property type="component" value="Unassembled WGS sequence"/>
</dbReference>
<dbReference type="AlphaFoldDB" id="A0A226CWV5"/>
<keyword evidence="2" id="KW-1185">Reference proteome</keyword>
<proteinExistence type="predicted"/>
<accession>A0A226CWV5</accession>
<sequence>MCKTDSALVPERPKLEDIIALAHPLANVVILNGNADDENYAAVCSKLEHHDWDFNEEHDPDHDSLDSPGPKCHLCGQEIWDISNPVTVAAFKDPHAAPPRHPGLPIHAMNGYIKIDLSKLVNLERIVIGEPKIFIYICIQSRYYNRISALAILNVQILSNLPTSSFIIFPNERNKKKRVFQIIS</sequence>
<name>A0A226CWV5_FOLCA</name>
<protein>
    <submittedName>
        <fullName evidence="1">Uncharacterized protein</fullName>
    </submittedName>
</protein>
<organism evidence="1 2">
    <name type="scientific">Folsomia candida</name>
    <name type="common">Springtail</name>
    <dbReference type="NCBI Taxonomy" id="158441"/>
    <lineage>
        <taxon>Eukaryota</taxon>
        <taxon>Metazoa</taxon>
        <taxon>Ecdysozoa</taxon>
        <taxon>Arthropoda</taxon>
        <taxon>Hexapoda</taxon>
        <taxon>Collembola</taxon>
        <taxon>Entomobryomorpha</taxon>
        <taxon>Isotomoidea</taxon>
        <taxon>Isotomidae</taxon>
        <taxon>Proisotominae</taxon>
        <taxon>Folsomia</taxon>
    </lineage>
</organism>
<evidence type="ECO:0000313" key="2">
    <source>
        <dbReference type="Proteomes" id="UP000198287"/>
    </source>
</evidence>
<evidence type="ECO:0000313" key="1">
    <source>
        <dbReference type="EMBL" id="OXA37459.1"/>
    </source>
</evidence>
<reference evidence="1 2" key="1">
    <citation type="submission" date="2015-12" db="EMBL/GenBank/DDBJ databases">
        <title>The genome of Folsomia candida.</title>
        <authorList>
            <person name="Faddeeva A."/>
            <person name="Derks M.F."/>
            <person name="Anvar Y."/>
            <person name="Smit S."/>
            <person name="Van Straalen N."/>
            <person name="Roelofs D."/>
        </authorList>
    </citation>
    <scope>NUCLEOTIDE SEQUENCE [LARGE SCALE GENOMIC DNA]</scope>
    <source>
        <strain evidence="1 2">VU population</strain>
        <tissue evidence="1">Whole body</tissue>
    </source>
</reference>
<gene>
    <name evidence="1" type="ORF">Fcan01_27752</name>
</gene>
<dbReference type="EMBL" id="LNIX01000056">
    <property type="protein sequence ID" value="OXA37459.1"/>
    <property type="molecule type" value="Genomic_DNA"/>
</dbReference>